<dbReference type="RefSeq" id="WP_169605862.1">
    <property type="nucleotide sequence ID" value="NZ_CP051682.1"/>
</dbReference>
<dbReference type="InterPro" id="IPR014710">
    <property type="entry name" value="RmlC-like_jellyroll"/>
</dbReference>
<dbReference type="SMART" id="SM00342">
    <property type="entry name" value="HTH_ARAC"/>
    <property type="match status" value="1"/>
</dbReference>
<dbReference type="KEGG" id="mrob:HH214_02605"/>
<evidence type="ECO:0000256" key="1">
    <source>
        <dbReference type="ARBA" id="ARBA00023015"/>
    </source>
</evidence>
<feature type="domain" description="HTH araC/xylS-type" evidence="4">
    <location>
        <begin position="165"/>
        <end position="263"/>
    </location>
</feature>
<evidence type="ECO:0000313" key="5">
    <source>
        <dbReference type="EMBL" id="QJD94845.1"/>
    </source>
</evidence>
<dbReference type="Pfam" id="PF02311">
    <property type="entry name" value="AraC_binding"/>
    <property type="match status" value="1"/>
</dbReference>
<evidence type="ECO:0000256" key="3">
    <source>
        <dbReference type="ARBA" id="ARBA00023163"/>
    </source>
</evidence>
<name>A0A7L5DUP3_9SPHI</name>
<dbReference type="AlphaFoldDB" id="A0A7L5DUP3"/>
<keyword evidence="1" id="KW-0805">Transcription regulation</keyword>
<evidence type="ECO:0000313" key="6">
    <source>
        <dbReference type="Proteomes" id="UP000503278"/>
    </source>
</evidence>
<dbReference type="Pfam" id="PF12833">
    <property type="entry name" value="HTH_18"/>
    <property type="match status" value="1"/>
</dbReference>
<dbReference type="GO" id="GO:0043565">
    <property type="term" value="F:sequence-specific DNA binding"/>
    <property type="evidence" value="ECO:0007669"/>
    <property type="project" value="InterPro"/>
</dbReference>
<dbReference type="SUPFAM" id="SSF51182">
    <property type="entry name" value="RmlC-like cupins"/>
    <property type="match status" value="1"/>
</dbReference>
<reference evidence="5 6" key="1">
    <citation type="submission" date="2020-04" db="EMBL/GenBank/DDBJ databases">
        <title>Genome sequencing of novel species.</title>
        <authorList>
            <person name="Heo J."/>
            <person name="Kim S.-J."/>
            <person name="Kim J.-S."/>
            <person name="Hong S.-B."/>
            <person name="Kwon S.-W."/>
        </authorList>
    </citation>
    <scope>NUCLEOTIDE SEQUENCE [LARGE SCALE GENOMIC DNA]</scope>
    <source>
        <strain evidence="5 6">F39-2</strain>
    </source>
</reference>
<dbReference type="InterPro" id="IPR011051">
    <property type="entry name" value="RmlC_Cupin_sf"/>
</dbReference>
<dbReference type="Proteomes" id="UP000503278">
    <property type="component" value="Chromosome"/>
</dbReference>
<dbReference type="PANTHER" id="PTHR11019:SF190">
    <property type="entry name" value="ARAC-FAMILY REGULATORY PROTEIN"/>
    <property type="match status" value="1"/>
</dbReference>
<dbReference type="InterPro" id="IPR003313">
    <property type="entry name" value="AraC-bd"/>
</dbReference>
<dbReference type="PANTHER" id="PTHR11019">
    <property type="entry name" value="HTH-TYPE TRANSCRIPTIONAL REGULATOR NIMR"/>
    <property type="match status" value="1"/>
</dbReference>
<dbReference type="GO" id="GO:0003700">
    <property type="term" value="F:DNA-binding transcription factor activity"/>
    <property type="evidence" value="ECO:0007669"/>
    <property type="project" value="InterPro"/>
</dbReference>
<evidence type="ECO:0000256" key="2">
    <source>
        <dbReference type="ARBA" id="ARBA00023125"/>
    </source>
</evidence>
<accession>A0A7L5DUP3</accession>
<keyword evidence="6" id="KW-1185">Reference proteome</keyword>
<keyword evidence="3" id="KW-0804">Transcription</keyword>
<keyword evidence="2" id="KW-0238">DNA-binding</keyword>
<dbReference type="EMBL" id="CP051682">
    <property type="protein sequence ID" value="QJD94845.1"/>
    <property type="molecule type" value="Genomic_DNA"/>
</dbReference>
<dbReference type="PROSITE" id="PS01124">
    <property type="entry name" value="HTH_ARAC_FAMILY_2"/>
    <property type="match status" value="1"/>
</dbReference>
<dbReference type="InterPro" id="IPR018060">
    <property type="entry name" value="HTH_AraC"/>
</dbReference>
<dbReference type="InterPro" id="IPR009057">
    <property type="entry name" value="Homeodomain-like_sf"/>
</dbReference>
<sequence length="265" mass="30811">MEQLTTQEYLIQIDKHPKSVYVLHERTERRFPVHHHAKGQITYVEGGVAYLHVDDTAYIIPARHYVWVPCGLNHFLKVRHSASAIRSIYFYTYDDDSSPFYSRMGIYPVNNLLHEMMIYTGQWRGHIHPESRHYSFFTALKNLLSVSETQNLPIVLPTTQNDRLQPVLQYLDTYAAQLLTLSTVSQKFGLSERTLSRLFQSTLSMSFLQYLKQLRMVKAVELMLQTDLTLSQIAFATGYGSISAFSNTFYQQTQMRPSEFLHTIK</sequence>
<dbReference type="Gene3D" id="2.60.120.10">
    <property type="entry name" value="Jelly Rolls"/>
    <property type="match status" value="1"/>
</dbReference>
<gene>
    <name evidence="5" type="ORF">HH214_02605</name>
</gene>
<evidence type="ECO:0000259" key="4">
    <source>
        <dbReference type="PROSITE" id="PS01124"/>
    </source>
</evidence>
<dbReference type="Gene3D" id="1.10.10.60">
    <property type="entry name" value="Homeodomain-like"/>
    <property type="match status" value="2"/>
</dbReference>
<organism evidence="5 6">
    <name type="scientific">Mucilaginibacter robiniae</name>
    <dbReference type="NCBI Taxonomy" id="2728022"/>
    <lineage>
        <taxon>Bacteria</taxon>
        <taxon>Pseudomonadati</taxon>
        <taxon>Bacteroidota</taxon>
        <taxon>Sphingobacteriia</taxon>
        <taxon>Sphingobacteriales</taxon>
        <taxon>Sphingobacteriaceae</taxon>
        <taxon>Mucilaginibacter</taxon>
    </lineage>
</organism>
<proteinExistence type="predicted"/>
<protein>
    <submittedName>
        <fullName evidence="5">AraC family transcriptional regulator</fullName>
    </submittedName>
</protein>
<dbReference type="SUPFAM" id="SSF46689">
    <property type="entry name" value="Homeodomain-like"/>
    <property type="match status" value="2"/>
</dbReference>